<sequence length="93" mass="11321">MVMTQLRRRLDFWKLHDYPQSDLATIFLQAEMLIQLQIRYCPLDPVSKNQQYSHLLFHLLYETLSWHTQHNCWIPWPEIFQATFAVSFFLFAC</sequence>
<protein>
    <submittedName>
        <fullName evidence="1">Uncharacterized protein</fullName>
    </submittedName>
</protein>
<name>A0A0A9D9K1_ARUDO</name>
<reference evidence="1" key="1">
    <citation type="submission" date="2014-09" db="EMBL/GenBank/DDBJ databases">
        <authorList>
            <person name="Magalhaes I.L.F."/>
            <person name="Oliveira U."/>
            <person name="Santos F.R."/>
            <person name="Vidigal T.H.D.A."/>
            <person name="Brescovit A.D."/>
            <person name="Santos A.J."/>
        </authorList>
    </citation>
    <scope>NUCLEOTIDE SEQUENCE</scope>
    <source>
        <tissue evidence="1">Shoot tissue taken approximately 20 cm above the soil surface</tissue>
    </source>
</reference>
<accession>A0A0A9D9K1</accession>
<proteinExistence type="predicted"/>
<organism evidence="1">
    <name type="scientific">Arundo donax</name>
    <name type="common">Giant reed</name>
    <name type="synonym">Donax arundinaceus</name>
    <dbReference type="NCBI Taxonomy" id="35708"/>
    <lineage>
        <taxon>Eukaryota</taxon>
        <taxon>Viridiplantae</taxon>
        <taxon>Streptophyta</taxon>
        <taxon>Embryophyta</taxon>
        <taxon>Tracheophyta</taxon>
        <taxon>Spermatophyta</taxon>
        <taxon>Magnoliopsida</taxon>
        <taxon>Liliopsida</taxon>
        <taxon>Poales</taxon>
        <taxon>Poaceae</taxon>
        <taxon>PACMAD clade</taxon>
        <taxon>Arundinoideae</taxon>
        <taxon>Arundineae</taxon>
        <taxon>Arundo</taxon>
    </lineage>
</organism>
<evidence type="ECO:0000313" key="1">
    <source>
        <dbReference type="EMBL" id="JAD84476.1"/>
    </source>
</evidence>
<dbReference type="EMBL" id="GBRH01213419">
    <property type="protein sequence ID" value="JAD84476.1"/>
    <property type="molecule type" value="Transcribed_RNA"/>
</dbReference>
<dbReference type="AlphaFoldDB" id="A0A0A9D9K1"/>
<reference evidence="1" key="2">
    <citation type="journal article" date="2015" name="Data Brief">
        <title>Shoot transcriptome of the giant reed, Arundo donax.</title>
        <authorList>
            <person name="Barrero R.A."/>
            <person name="Guerrero F.D."/>
            <person name="Moolhuijzen P."/>
            <person name="Goolsby J.A."/>
            <person name="Tidwell J."/>
            <person name="Bellgard S.E."/>
            <person name="Bellgard M.I."/>
        </authorList>
    </citation>
    <scope>NUCLEOTIDE SEQUENCE</scope>
    <source>
        <tissue evidence="1">Shoot tissue taken approximately 20 cm above the soil surface</tissue>
    </source>
</reference>